<protein>
    <submittedName>
        <fullName evidence="2">ABC-2 type transport system permease protein</fullName>
    </submittedName>
</protein>
<dbReference type="RefSeq" id="WP_307200469.1">
    <property type="nucleotide sequence ID" value="NZ_JAUSSU010000001.1"/>
</dbReference>
<feature type="transmembrane region" description="Helical" evidence="1">
    <location>
        <begin position="137"/>
        <end position="156"/>
    </location>
</feature>
<feature type="transmembrane region" description="Helical" evidence="1">
    <location>
        <begin position="28"/>
        <end position="50"/>
    </location>
</feature>
<feature type="transmembrane region" description="Helical" evidence="1">
    <location>
        <begin position="357"/>
        <end position="375"/>
    </location>
</feature>
<dbReference type="EMBL" id="JAUSSU010000001">
    <property type="protein sequence ID" value="MDQ0110955.1"/>
    <property type="molecule type" value="Genomic_DNA"/>
</dbReference>
<keyword evidence="3" id="KW-1185">Reference proteome</keyword>
<reference evidence="2 3" key="1">
    <citation type="submission" date="2023-07" db="EMBL/GenBank/DDBJ databases">
        <title>Sorghum-associated microbial communities from plants grown in Nebraska, USA.</title>
        <authorList>
            <person name="Schachtman D."/>
        </authorList>
    </citation>
    <scope>NUCLEOTIDE SEQUENCE [LARGE SCALE GENOMIC DNA]</scope>
    <source>
        <strain evidence="2 3">CC482</strain>
    </source>
</reference>
<dbReference type="PIRSF" id="PIRSF037259">
    <property type="entry name" value="EcsB_ABC"/>
    <property type="match status" value="1"/>
</dbReference>
<evidence type="ECO:0000313" key="3">
    <source>
        <dbReference type="Proteomes" id="UP001229346"/>
    </source>
</evidence>
<evidence type="ECO:0000313" key="2">
    <source>
        <dbReference type="EMBL" id="MDQ0110955.1"/>
    </source>
</evidence>
<proteinExistence type="predicted"/>
<name>A0ABT9TUB2_PAEHA</name>
<dbReference type="InterPro" id="IPR010288">
    <property type="entry name" value="EcsB_ABC"/>
</dbReference>
<keyword evidence="1" id="KW-1133">Transmembrane helix</keyword>
<organism evidence="2 3">
    <name type="scientific">Paenibacillus harenae</name>
    <dbReference type="NCBI Taxonomy" id="306543"/>
    <lineage>
        <taxon>Bacteria</taxon>
        <taxon>Bacillati</taxon>
        <taxon>Bacillota</taxon>
        <taxon>Bacilli</taxon>
        <taxon>Bacillales</taxon>
        <taxon>Paenibacillaceae</taxon>
        <taxon>Paenibacillus</taxon>
    </lineage>
</organism>
<evidence type="ECO:0000256" key="1">
    <source>
        <dbReference type="SAM" id="Phobius"/>
    </source>
</evidence>
<accession>A0ABT9TUB2</accession>
<dbReference type="Proteomes" id="UP001229346">
    <property type="component" value="Unassembled WGS sequence"/>
</dbReference>
<comment type="caution">
    <text evidence="2">The sequence shown here is derived from an EMBL/GenBank/DDBJ whole genome shotgun (WGS) entry which is preliminary data.</text>
</comment>
<gene>
    <name evidence="2" type="ORF">J2T15_000371</name>
</gene>
<feature type="transmembrane region" description="Helical" evidence="1">
    <location>
        <begin position="381"/>
        <end position="399"/>
    </location>
</feature>
<keyword evidence="1" id="KW-0812">Transmembrane</keyword>
<dbReference type="Pfam" id="PF05975">
    <property type="entry name" value="EcsB"/>
    <property type="match status" value="1"/>
</dbReference>
<sequence length="415" mass="47355">MGDGRSLESLWKRRSHAFRKETTPYFRYMSMSGFPAFLSLIVISGTLGYFKLIRDLPPHFPITAVGVIALVLASCWTPLRTWLAPADTVFLMPREGAMGSYIAASYRRSTIMTALFSAVMLLLYVPIYRQGAAPAHWLVLILGVAAIRGANLWGGWKERKIAWPGMRRLLRTARWLATVIVLYAWLTFVPWQSAIFTLLVAALFAFVYRLPSSHRFPWERLIEEEKTTHKRYYTFFGMFIDVPTLPSPIARRSYIAWVLRLVPYSRRNTFVYLYLASLLRTEMGGILIRLLLLGGLVTYWIAEDASLSGWGASLVYALFLLVLSVQLGALRQVHRHSVWKHVYPLPDSQRIQQYTKVDRMALIVVAAWLALPLALPLLMQGYYTPVAATAACALAYIAIRPSRMRKKLRKEEDDD</sequence>
<feature type="transmembrane region" description="Helical" evidence="1">
    <location>
        <begin position="308"/>
        <end position="330"/>
    </location>
</feature>
<feature type="transmembrane region" description="Helical" evidence="1">
    <location>
        <begin position="191"/>
        <end position="210"/>
    </location>
</feature>
<feature type="transmembrane region" description="Helical" evidence="1">
    <location>
        <begin position="62"/>
        <end position="83"/>
    </location>
</feature>
<feature type="transmembrane region" description="Helical" evidence="1">
    <location>
        <begin position="104"/>
        <end position="125"/>
    </location>
</feature>
<keyword evidence="1" id="KW-0472">Membrane</keyword>